<feature type="compositionally biased region" description="Basic and acidic residues" evidence="1">
    <location>
        <begin position="187"/>
        <end position="215"/>
    </location>
</feature>
<dbReference type="AlphaFoldDB" id="A0A7D7LV95"/>
<feature type="compositionally biased region" description="Polar residues" evidence="1">
    <location>
        <begin position="217"/>
        <end position="227"/>
    </location>
</feature>
<evidence type="ECO:0000313" key="2">
    <source>
        <dbReference type="EMBL" id="QMT03900.1"/>
    </source>
</evidence>
<dbReference type="EMBL" id="CP059491">
    <property type="protein sequence ID" value="QMT03900.1"/>
    <property type="molecule type" value="Genomic_DNA"/>
</dbReference>
<dbReference type="RefSeq" id="WP_219851656.1">
    <property type="nucleotide sequence ID" value="NZ_CP059491.1"/>
</dbReference>
<feature type="region of interest" description="Disordered" evidence="1">
    <location>
        <begin position="162"/>
        <end position="228"/>
    </location>
</feature>
<feature type="compositionally biased region" description="Pro residues" evidence="1">
    <location>
        <begin position="166"/>
        <end position="177"/>
    </location>
</feature>
<protein>
    <submittedName>
        <fullName evidence="2">Uncharacterized protein</fullName>
    </submittedName>
</protein>
<name>A0A7D7LV95_9ACTN</name>
<keyword evidence="3" id="KW-1185">Reference proteome</keyword>
<dbReference type="Proteomes" id="UP000515663">
    <property type="component" value="Chromosome"/>
</dbReference>
<dbReference type="KEGG" id="gji:H1R19_13075"/>
<sequence>MSAYDEIVDELYGLSPDLFVQRRNELAKTAKADGDRELAQQISKLRRPTQSAWAINQWVRADPDGSADIAHLAADLTAAQRRSAADKMRELSRRRQDLISASAGAVQRTAADLQVPLADGAVREVVQTLRAAIADADTLEQLRRGNLASSAEYSGFGPAGVFVVPEPAPASTPPPEPGEQQEPSAADTERDDARRELQARLADAEQRERSAREELTEASTGVETASSAVDELAEQAQELRDELTRCEEALRFARHSLTTAEHGRAGAKIALREAVAAANEVRAALAEL</sequence>
<proteinExistence type="predicted"/>
<evidence type="ECO:0000313" key="3">
    <source>
        <dbReference type="Proteomes" id="UP000515663"/>
    </source>
</evidence>
<evidence type="ECO:0000256" key="1">
    <source>
        <dbReference type="SAM" id="MobiDB-lite"/>
    </source>
</evidence>
<gene>
    <name evidence="2" type="ORF">H1R19_13075</name>
</gene>
<organism evidence="2 3">
    <name type="scientific">Gordonia jinghuaiqii</name>
    <dbReference type="NCBI Taxonomy" id="2758710"/>
    <lineage>
        <taxon>Bacteria</taxon>
        <taxon>Bacillati</taxon>
        <taxon>Actinomycetota</taxon>
        <taxon>Actinomycetes</taxon>
        <taxon>Mycobacteriales</taxon>
        <taxon>Gordoniaceae</taxon>
        <taxon>Gordonia</taxon>
    </lineage>
</organism>
<reference evidence="3" key="1">
    <citation type="submission" date="2020-07" db="EMBL/GenBank/DDBJ databases">
        <title>novel species isolated from the respiratory tract of Marmot.</title>
        <authorList>
            <person name="Zhang G."/>
        </authorList>
    </citation>
    <scope>NUCLEOTIDE SEQUENCE [LARGE SCALE GENOMIC DNA]</scope>
    <source>
        <strain evidence="3">686</strain>
    </source>
</reference>
<accession>A0A7D7LV95</accession>